<evidence type="ECO:0000313" key="3">
    <source>
        <dbReference type="Proteomes" id="UP000000763"/>
    </source>
</evidence>
<feature type="non-terminal residue" evidence="2">
    <location>
        <position position="1"/>
    </location>
</feature>
<dbReference type="PANTHER" id="PTHR46248:SF18">
    <property type="entry name" value="TERNARY COMPLEX FACTOR MIP1 LEUCINE-ZIPPER DOMAIN-CONTAINING PROTEIN"/>
    <property type="match status" value="1"/>
</dbReference>
<dbReference type="PANTHER" id="PTHR46248">
    <property type="entry name" value="EXPRESSED PROTEIN"/>
    <property type="match status" value="1"/>
</dbReference>
<dbReference type="Proteomes" id="UP000000763">
    <property type="component" value="Chromosome 8"/>
</dbReference>
<evidence type="ECO:0000259" key="1">
    <source>
        <dbReference type="Pfam" id="PF04784"/>
    </source>
</evidence>
<dbReference type="AlphaFoldDB" id="C7J5G3"/>
<gene>
    <name evidence="2" type="ordered locus">Os08g0476000</name>
</gene>
<reference evidence="3" key="2">
    <citation type="journal article" date="2008" name="Nucleic Acids Res.">
        <title>The rice annotation project database (RAP-DB): 2008 update.</title>
        <authorList>
            <consortium name="The rice annotation project (RAP)"/>
        </authorList>
    </citation>
    <scope>GENOME REANNOTATION</scope>
    <source>
        <strain evidence="3">cv. Nipponbare</strain>
    </source>
</reference>
<dbReference type="InterPro" id="IPR006869">
    <property type="entry name" value="DUF547"/>
</dbReference>
<protein>
    <submittedName>
        <fullName evidence="2">Os08g0476000 protein</fullName>
    </submittedName>
</protein>
<sequence length="84" mass="9364">PSGPFPSAEVSILDQHLQFLHDECLFILQLQAFLEHGAPTTPQTLVAMMPKATINVGGRVLSAMTIEHFILRLPYNAKHVRVRC</sequence>
<feature type="domain" description="DUF547" evidence="1">
    <location>
        <begin position="28"/>
        <end position="75"/>
    </location>
</feature>
<accession>C7J5G3</accession>
<dbReference type="Pfam" id="PF04784">
    <property type="entry name" value="DUF547"/>
    <property type="match status" value="1"/>
</dbReference>
<proteinExistence type="predicted"/>
<dbReference type="KEGG" id="dosa:Os08g0476000"/>
<reference evidence="2 3" key="1">
    <citation type="journal article" date="2005" name="Nature">
        <title>The map-based sequence of the rice genome.</title>
        <authorList>
            <consortium name="International rice genome sequencing project (IRGSP)"/>
            <person name="Matsumoto T."/>
            <person name="Wu J."/>
            <person name="Kanamori H."/>
            <person name="Katayose Y."/>
            <person name="Fujisawa M."/>
            <person name="Namiki N."/>
            <person name="Mizuno H."/>
            <person name="Yamamoto K."/>
            <person name="Antonio B.A."/>
            <person name="Baba T."/>
            <person name="Sakata K."/>
            <person name="Nagamura Y."/>
            <person name="Aoki H."/>
            <person name="Arikawa K."/>
            <person name="Arita K."/>
            <person name="Bito T."/>
            <person name="Chiden Y."/>
            <person name="Fujitsuka N."/>
            <person name="Fukunaka R."/>
            <person name="Hamada M."/>
            <person name="Harada C."/>
            <person name="Hayashi A."/>
            <person name="Hijishita S."/>
            <person name="Honda M."/>
            <person name="Hosokawa S."/>
            <person name="Ichikawa Y."/>
            <person name="Idonuma A."/>
            <person name="Iijima M."/>
            <person name="Ikeda M."/>
            <person name="Ikeno M."/>
            <person name="Ito K."/>
            <person name="Ito S."/>
            <person name="Ito T."/>
            <person name="Ito Y."/>
            <person name="Ito Y."/>
            <person name="Iwabuchi A."/>
            <person name="Kamiya K."/>
            <person name="Karasawa W."/>
            <person name="Kurita K."/>
            <person name="Katagiri S."/>
            <person name="Kikuta A."/>
            <person name="Kobayashi H."/>
            <person name="Kobayashi N."/>
            <person name="Machita K."/>
            <person name="Maehara T."/>
            <person name="Masukawa M."/>
            <person name="Mizubayashi T."/>
            <person name="Mukai Y."/>
            <person name="Nagasaki H."/>
            <person name="Nagata Y."/>
            <person name="Naito S."/>
            <person name="Nakashima M."/>
            <person name="Nakama Y."/>
            <person name="Nakamichi Y."/>
            <person name="Nakamura M."/>
            <person name="Meguro A."/>
            <person name="Negishi M."/>
            <person name="Ohta I."/>
            <person name="Ohta T."/>
            <person name="Okamoto M."/>
            <person name="Ono N."/>
            <person name="Saji S."/>
            <person name="Sakaguchi M."/>
            <person name="Sakai K."/>
            <person name="Shibata M."/>
            <person name="Shimokawa T."/>
            <person name="Song J."/>
            <person name="Takazaki Y."/>
            <person name="Terasawa K."/>
            <person name="Tsugane M."/>
            <person name="Tsuji K."/>
            <person name="Ueda S."/>
            <person name="Waki K."/>
            <person name="Yamagata H."/>
            <person name="Yamamoto M."/>
            <person name="Yamamoto S."/>
            <person name="Yamane H."/>
            <person name="Yoshiki S."/>
            <person name="Yoshihara R."/>
            <person name="Yukawa K."/>
            <person name="Zhong H."/>
            <person name="Yano M."/>
            <person name="Yuan Q."/>
            <person name="Ouyang S."/>
            <person name="Liu J."/>
            <person name="Jones K.M."/>
            <person name="Gansberger K."/>
            <person name="Moffat K."/>
            <person name="Hill J."/>
            <person name="Bera J."/>
            <person name="Fadrosh D."/>
            <person name="Jin S."/>
            <person name="Johri S."/>
            <person name="Kim M."/>
            <person name="Overton L."/>
            <person name="Reardon M."/>
            <person name="Tsitrin T."/>
            <person name="Vuong H."/>
            <person name="Weaver B."/>
            <person name="Ciecko A."/>
            <person name="Tallon L."/>
            <person name="Jackson J."/>
            <person name="Pai G."/>
            <person name="Aken S.V."/>
            <person name="Utterback T."/>
            <person name="Reidmuller S."/>
            <person name="Feldblyum T."/>
            <person name="Hsiao J."/>
            <person name="Zismann V."/>
            <person name="Iobst S."/>
            <person name="de Vazeille A.R."/>
            <person name="Buell C.R."/>
            <person name="Ying K."/>
            <person name="Li Y."/>
            <person name="Lu T."/>
            <person name="Huang Y."/>
            <person name="Zhao Q."/>
            <person name="Feng Q."/>
            <person name="Zhang L."/>
            <person name="Zhu J."/>
            <person name="Weng Q."/>
            <person name="Mu J."/>
            <person name="Lu Y."/>
            <person name="Fan D."/>
            <person name="Liu Y."/>
            <person name="Guan J."/>
            <person name="Zhang Y."/>
            <person name="Yu S."/>
            <person name="Liu X."/>
            <person name="Zhang Y."/>
            <person name="Hong G."/>
            <person name="Han B."/>
            <person name="Choisne N."/>
            <person name="Demange N."/>
            <person name="Orjeda G."/>
            <person name="Samain S."/>
            <person name="Cattolico L."/>
            <person name="Pelletier E."/>
            <person name="Couloux A."/>
            <person name="Segurens B."/>
            <person name="Wincker P."/>
            <person name="D'Hont A."/>
            <person name="Scarpelli C."/>
            <person name="Weissenbach J."/>
            <person name="Salanoubat M."/>
            <person name="Quetier F."/>
            <person name="Yu Y."/>
            <person name="Kim H.R."/>
            <person name="Rambo T."/>
            <person name="Currie J."/>
            <person name="Collura K."/>
            <person name="Luo M."/>
            <person name="Yang T."/>
            <person name="Ammiraju J.S.S."/>
            <person name="Engler F."/>
            <person name="Soderlund C."/>
            <person name="Wing R.A."/>
            <person name="Palmer L.E."/>
            <person name="de la Bastide M."/>
            <person name="Spiegel L."/>
            <person name="Nascimento L."/>
            <person name="Zutavern T."/>
            <person name="O'Shaughnessy A."/>
            <person name="Dike S."/>
            <person name="Dedhia N."/>
            <person name="Preston R."/>
            <person name="Balija V."/>
            <person name="McCombie W.R."/>
            <person name="Chow T."/>
            <person name="Chen H."/>
            <person name="Chung M."/>
            <person name="Chen C."/>
            <person name="Shaw J."/>
            <person name="Wu H."/>
            <person name="Hsiao K."/>
            <person name="Chao Y."/>
            <person name="Chu M."/>
            <person name="Cheng C."/>
            <person name="Hour A."/>
            <person name="Lee P."/>
            <person name="Lin S."/>
            <person name="Lin Y."/>
            <person name="Liou J."/>
            <person name="Liu S."/>
            <person name="Hsing Y."/>
            <person name="Raghuvanshi S."/>
            <person name="Mohanty A."/>
            <person name="Bharti A.K."/>
            <person name="Gaur A."/>
            <person name="Gupta V."/>
            <person name="Kumar D."/>
            <person name="Ravi V."/>
            <person name="Vij S."/>
            <person name="Kapur A."/>
            <person name="Khurana P."/>
            <person name="Khurana P."/>
            <person name="Khurana J.P."/>
            <person name="Tyagi A.K."/>
            <person name="Gaikwad K."/>
            <person name="Singh A."/>
            <person name="Dalal V."/>
            <person name="Srivastava S."/>
            <person name="Dixit A."/>
            <person name="Pal A.K."/>
            <person name="Ghazi I.A."/>
            <person name="Yadav M."/>
            <person name="Pandit A."/>
            <person name="Bhargava A."/>
            <person name="Sureshbabu K."/>
            <person name="Batra K."/>
            <person name="Sharma T.R."/>
            <person name="Mohapatra T."/>
            <person name="Singh N.K."/>
            <person name="Messing J."/>
            <person name="Nelson A.B."/>
            <person name="Fuks G."/>
            <person name="Kavchok S."/>
            <person name="Keizer G."/>
            <person name="Linton E."/>
            <person name="Llaca V."/>
            <person name="Song R."/>
            <person name="Tanyolac B."/>
            <person name="Young S."/>
            <person name="Ho-Il K."/>
            <person name="Hahn J.H."/>
            <person name="Sangsakoo G."/>
            <person name="Vanavichit A."/>
            <person name="de Mattos Luiz.A.T."/>
            <person name="Zimmer P.D."/>
            <person name="Malone G."/>
            <person name="Dellagostin O."/>
            <person name="de Oliveira A.C."/>
            <person name="Bevan M."/>
            <person name="Bancroft I."/>
            <person name="Minx P."/>
            <person name="Cordum H."/>
            <person name="Wilson R."/>
            <person name="Cheng Z."/>
            <person name="Jin W."/>
            <person name="Jiang J."/>
            <person name="Leong S.A."/>
            <person name="Iwama H."/>
            <person name="Gojobori T."/>
            <person name="Itoh T."/>
            <person name="Niimura Y."/>
            <person name="Fujii Y."/>
            <person name="Habara T."/>
            <person name="Sakai H."/>
            <person name="Sato Y."/>
            <person name="Wilson G."/>
            <person name="Kumar K."/>
            <person name="McCouch S."/>
            <person name="Juretic N."/>
            <person name="Hoen D."/>
            <person name="Wright S."/>
            <person name="Bruskiewich R."/>
            <person name="Bureau T."/>
            <person name="Miyao A."/>
            <person name="Hirochika H."/>
            <person name="Nishikawa T."/>
            <person name="Kadowaki K."/>
            <person name="Sugiura M."/>
            <person name="Burr B."/>
            <person name="Sasaki T."/>
        </authorList>
    </citation>
    <scope>NUCLEOTIDE SEQUENCE [LARGE SCALE GENOMIC DNA]</scope>
    <source>
        <strain evidence="3">cv. Nipponbare</strain>
    </source>
</reference>
<organism evidence="2 3">
    <name type="scientific">Oryza sativa subsp. japonica</name>
    <name type="common">Rice</name>
    <dbReference type="NCBI Taxonomy" id="39947"/>
    <lineage>
        <taxon>Eukaryota</taxon>
        <taxon>Viridiplantae</taxon>
        <taxon>Streptophyta</taxon>
        <taxon>Embryophyta</taxon>
        <taxon>Tracheophyta</taxon>
        <taxon>Spermatophyta</taxon>
        <taxon>Magnoliopsida</taxon>
        <taxon>Liliopsida</taxon>
        <taxon>Poales</taxon>
        <taxon>Poaceae</taxon>
        <taxon>BOP clade</taxon>
        <taxon>Oryzoideae</taxon>
        <taxon>Oryzeae</taxon>
        <taxon>Oryzinae</taxon>
        <taxon>Oryza</taxon>
        <taxon>Oryza sativa</taxon>
    </lineage>
</organism>
<name>C7J5G3_ORYSJ</name>
<dbReference type="EMBL" id="AP008214">
    <property type="protein sequence ID" value="BAH94353.1"/>
    <property type="molecule type" value="Genomic_DNA"/>
</dbReference>
<evidence type="ECO:0000313" key="2">
    <source>
        <dbReference type="EMBL" id="BAH94353.1"/>
    </source>
</evidence>